<evidence type="ECO:0000256" key="3">
    <source>
        <dbReference type="ARBA" id="ARBA00022670"/>
    </source>
</evidence>
<dbReference type="Gene3D" id="1.10.390.10">
    <property type="entry name" value="Neutral Protease Domain 2"/>
    <property type="match status" value="1"/>
</dbReference>
<dbReference type="GO" id="GO:0046872">
    <property type="term" value="F:metal ion binding"/>
    <property type="evidence" value="ECO:0007669"/>
    <property type="project" value="UniProtKB-KW"/>
</dbReference>
<dbReference type="Gene3D" id="3.10.170.10">
    <property type="match status" value="1"/>
</dbReference>
<dbReference type="GO" id="GO:0004252">
    <property type="term" value="F:serine-type endopeptidase activity"/>
    <property type="evidence" value="ECO:0007669"/>
    <property type="project" value="InterPro"/>
</dbReference>
<dbReference type="InterPro" id="IPR025711">
    <property type="entry name" value="PepSY"/>
</dbReference>
<dbReference type="PRINTS" id="PR00730">
    <property type="entry name" value="THERMOLYSIN"/>
</dbReference>
<reference evidence="13 14" key="1">
    <citation type="submission" date="2023-06" db="EMBL/GenBank/DDBJ databases">
        <authorList>
            <person name="Oyuntsetseg B."/>
            <person name="Kim S.B."/>
        </authorList>
    </citation>
    <scope>NUCLEOTIDE SEQUENCE [LARGE SCALE GENOMIC DNA]</scope>
    <source>
        <strain evidence="13 14">4-36</strain>
    </source>
</reference>
<protein>
    <submittedName>
        <fullName evidence="13">M4 family metallopeptidase</fullName>
    </submittedName>
</protein>
<dbReference type="Pfam" id="PF01483">
    <property type="entry name" value="P_proprotein"/>
    <property type="match status" value="1"/>
</dbReference>
<dbReference type="InterPro" id="IPR002884">
    <property type="entry name" value="P_dom"/>
</dbReference>
<keyword evidence="9" id="KW-0865">Zymogen</keyword>
<dbReference type="SUPFAM" id="SSF55486">
    <property type="entry name" value="Metalloproteases ('zincins'), catalytic domain"/>
    <property type="match status" value="1"/>
</dbReference>
<proteinExistence type="inferred from homology"/>
<dbReference type="PANTHER" id="PTHR33794:SF1">
    <property type="entry name" value="BACILLOLYSIN"/>
    <property type="match status" value="1"/>
</dbReference>
<keyword evidence="3" id="KW-0645">Protease</keyword>
<accession>A0A9Y2JRQ6</accession>
<keyword evidence="6" id="KW-0378">Hydrolase</keyword>
<dbReference type="KEGG" id="amog:QRX60_06095"/>
<dbReference type="InterPro" id="IPR050728">
    <property type="entry name" value="Zinc_Metalloprotease_M4"/>
</dbReference>
<evidence type="ECO:0000256" key="1">
    <source>
        <dbReference type="ARBA" id="ARBA00001947"/>
    </source>
</evidence>
<dbReference type="Pfam" id="PF01447">
    <property type="entry name" value="Peptidase_M4"/>
    <property type="match status" value="1"/>
</dbReference>
<keyword evidence="4" id="KW-0479">Metal-binding</keyword>
<evidence type="ECO:0000256" key="8">
    <source>
        <dbReference type="ARBA" id="ARBA00023049"/>
    </source>
</evidence>
<dbReference type="PANTHER" id="PTHR33794">
    <property type="entry name" value="BACILLOLYSIN"/>
    <property type="match status" value="1"/>
</dbReference>
<feature type="domain" description="P/Homo B" evidence="12">
    <location>
        <begin position="633"/>
        <end position="754"/>
    </location>
</feature>
<comment type="similarity">
    <text evidence="2">Belongs to the peptidase M4 family.</text>
</comment>
<dbReference type="CDD" id="cd09597">
    <property type="entry name" value="M4_TLP"/>
    <property type="match status" value="1"/>
</dbReference>
<evidence type="ECO:0000313" key="14">
    <source>
        <dbReference type="Proteomes" id="UP001239397"/>
    </source>
</evidence>
<feature type="signal peptide" evidence="11">
    <location>
        <begin position="1"/>
        <end position="29"/>
    </location>
</feature>
<dbReference type="InterPro" id="IPR001570">
    <property type="entry name" value="Peptidase_M4_C_domain"/>
</dbReference>
<name>A0A9Y2JRQ6_9PSEU</name>
<evidence type="ECO:0000256" key="6">
    <source>
        <dbReference type="ARBA" id="ARBA00022801"/>
    </source>
</evidence>
<keyword evidence="8" id="KW-0482">Metalloprotease</keyword>
<dbReference type="Pfam" id="PF03413">
    <property type="entry name" value="PepSY"/>
    <property type="match status" value="1"/>
</dbReference>
<dbReference type="Pfam" id="PF02868">
    <property type="entry name" value="Peptidase_M4_C"/>
    <property type="match status" value="1"/>
</dbReference>
<dbReference type="InterPro" id="IPR027268">
    <property type="entry name" value="Peptidase_M4/M1_CTD_sf"/>
</dbReference>
<evidence type="ECO:0000256" key="10">
    <source>
        <dbReference type="PIRSR" id="PIRSR623612-1"/>
    </source>
</evidence>
<dbReference type="GO" id="GO:0004222">
    <property type="term" value="F:metalloendopeptidase activity"/>
    <property type="evidence" value="ECO:0007669"/>
    <property type="project" value="InterPro"/>
</dbReference>
<dbReference type="RefSeq" id="WP_285999817.1">
    <property type="nucleotide sequence ID" value="NZ_CP127295.1"/>
</dbReference>
<evidence type="ECO:0000256" key="2">
    <source>
        <dbReference type="ARBA" id="ARBA00009388"/>
    </source>
</evidence>
<dbReference type="Proteomes" id="UP001239397">
    <property type="component" value="Chromosome"/>
</dbReference>
<dbReference type="Pfam" id="PF07504">
    <property type="entry name" value="FTP"/>
    <property type="match status" value="1"/>
</dbReference>
<dbReference type="Gene3D" id="2.60.120.260">
    <property type="entry name" value="Galactose-binding domain-like"/>
    <property type="match status" value="1"/>
</dbReference>
<comment type="cofactor">
    <cofactor evidence="1">
        <name>Zn(2+)</name>
        <dbReference type="ChEBI" id="CHEBI:29105"/>
    </cofactor>
</comment>
<evidence type="ECO:0000256" key="4">
    <source>
        <dbReference type="ARBA" id="ARBA00022723"/>
    </source>
</evidence>
<evidence type="ECO:0000259" key="12">
    <source>
        <dbReference type="PROSITE" id="PS51829"/>
    </source>
</evidence>
<feature type="chain" id="PRO_5040833772" evidence="11">
    <location>
        <begin position="30"/>
        <end position="754"/>
    </location>
</feature>
<gene>
    <name evidence="13" type="ORF">QRX60_06095</name>
</gene>
<dbReference type="EMBL" id="CP127295">
    <property type="protein sequence ID" value="WIY03425.1"/>
    <property type="molecule type" value="Genomic_DNA"/>
</dbReference>
<evidence type="ECO:0000256" key="9">
    <source>
        <dbReference type="ARBA" id="ARBA00023145"/>
    </source>
</evidence>
<sequence length="754" mass="75975">MTHRGFRTGLAAAAGLAMTLALPVTPASATPQAQPAAPDVAAARAADQAAASGLDALKRGPAEAFQRIGLTAGGGGLFYGAYQRTYQGLRVVGGDAVVVADGAGRVRGTSAAETAAITVGTQAALDAAKAAATARAQLPTVDSVSTPEKVVLAGANPKLAYEVVVAGRTATAPSNLHVFVDAATGAVLDKRDDVKTFASGARTQAQPSTVNVAGTGNSYYVGNVAIDTTQSGTTYTMRDPGRTGISCGREGGSVYSGTDNAWGNGTGTDLETACVDTLFGVQTEWKMLADWLGRNGINGSGTGYPASVGLSDVNAYWNGSSTHFGHSQDNQRQATSMDVVGHEFGHGIFQFTPGGAGSGNENGGMNESTGDIFGALTEAYANNPKDVPDYQVGEGVNLVGDGPIRYMYQPSLVGDPNCYSSSIPSTEVHAAAGPQNHWFYLLAEGSNPGGGKPASPTCNNSSVTGVGIQKAGQIFYNGLLKKTSSWNHKAARKATLEAAIALFPGSCTEYNATKAAWDAVSVTAATGEPASCSGGGPDFSVALNPASGSVQPGASATTTISTAITSGAAQSITLSASGLPAGATATFSPATIQSGGTSTLTIATSASTPNGTSQVTITADGASTDHTAQYALTVGTTSSCAAVTNGTRLDIPDYPGAAVSSTNTVAGCARTASSTTKVEVHITHTYSGDLVLDLVAPDGTAYRLKNSSSSSTPNINTTYTVNASSEAANGAWKLQIRDVGPADTGYLSSWTLTV</sequence>
<evidence type="ECO:0000313" key="13">
    <source>
        <dbReference type="EMBL" id="WIY03425.1"/>
    </source>
</evidence>
<dbReference type="InterPro" id="IPR008979">
    <property type="entry name" value="Galactose-bd-like_sf"/>
</dbReference>
<dbReference type="InterPro" id="IPR011096">
    <property type="entry name" value="FTP_domain"/>
</dbReference>
<feature type="active site" description="Proton donor" evidence="10">
    <location>
        <position position="429"/>
    </location>
</feature>
<dbReference type="InterPro" id="IPR023612">
    <property type="entry name" value="Peptidase_M4"/>
</dbReference>
<dbReference type="AlphaFoldDB" id="A0A9Y2JRQ6"/>
<keyword evidence="14" id="KW-1185">Reference proteome</keyword>
<dbReference type="SUPFAM" id="SSF49785">
    <property type="entry name" value="Galactose-binding domain-like"/>
    <property type="match status" value="1"/>
</dbReference>
<dbReference type="Gene3D" id="3.10.450.40">
    <property type="match status" value="1"/>
</dbReference>
<dbReference type="InterPro" id="IPR013856">
    <property type="entry name" value="Peptidase_M4_domain"/>
</dbReference>
<evidence type="ECO:0000256" key="5">
    <source>
        <dbReference type="ARBA" id="ARBA00022729"/>
    </source>
</evidence>
<feature type="active site" evidence="10">
    <location>
        <position position="343"/>
    </location>
</feature>
<evidence type="ECO:0000256" key="11">
    <source>
        <dbReference type="SAM" id="SignalP"/>
    </source>
</evidence>
<organism evidence="13 14">
    <name type="scientific">Amycolatopsis mongoliensis</name>
    <dbReference type="NCBI Taxonomy" id="715475"/>
    <lineage>
        <taxon>Bacteria</taxon>
        <taxon>Bacillati</taxon>
        <taxon>Actinomycetota</taxon>
        <taxon>Actinomycetes</taxon>
        <taxon>Pseudonocardiales</taxon>
        <taxon>Pseudonocardiaceae</taxon>
        <taxon>Amycolatopsis</taxon>
    </lineage>
</organism>
<dbReference type="GO" id="GO:0006508">
    <property type="term" value="P:proteolysis"/>
    <property type="evidence" value="ECO:0007669"/>
    <property type="project" value="UniProtKB-KW"/>
</dbReference>
<evidence type="ECO:0000256" key="7">
    <source>
        <dbReference type="ARBA" id="ARBA00022833"/>
    </source>
</evidence>
<keyword evidence="7" id="KW-0862">Zinc</keyword>
<dbReference type="PROSITE" id="PS51829">
    <property type="entry name" value="P_HOMO_B"/>
    <property type="match status" value="1"/>
</dbReference>
<keyword evidence="5 11" id="KW-0732">Signal</keyword>